<proteinExistence type="predicted"/>
<keyword evidence="1" id="KW-0812">Transmembrane</keyword>
<reference evidence="2" key="1">
    <citation type="journal article" date="2013" name="J. Plant Res.">
        <title>Effect of fungi and light on seed germination of three Opuntia species from semiarid lands of central Mexico.</title>
        <authorList>
            <person name="Delgado-Sanchez P."/>
            <person name="Jimenez-Bremont J.F."/>
            <person name="Guerrero-Gonzalez Mde L."/>
            <person name="Flores J."/>
        </authorList>
    </citation>
    <scope>NUCLEOTIDE SEQUENCE</scope>
    <source>
        <tissue evidence="2">Cladode</tissue>
    </source>
</reference>
<keyword evidence="1" id="KW-0472">Membrane</keyword>
<dbReference type="EMBL" id="GISG01260827">
    <property type="protein sequence ID" value="MBA4673815.1"/>
    <property type="molecule type" value="Transcribed_RNA"/>
</dbReference>
<accession>A0A7C9ATV8</accession>
<evidence type="ECO:0000256" key="1">
    <source>
        <dbReference type="SAM" id="Phobius"/>
    </source>
</evidence>
<keyword evidence="1" id="KW-1133">Transmembrane helix</keyword>
<feature type="transmembrane region" description="Helical" evidence="1">
    <location>
        <begin position="98"/>
        <end position="115"/>
    </location>
</feature>
<name>A0A7C9ATV8_OPUST</name>
<evidence type="ECO:0000313" key="2">
    <source>
        <dbReference type="EMBL" id="MBA4673815.1"/>
    </source>
</evidence>
<dbReference type="AlphaFoldDB" id="A0A7C9ATV8"/>
<organism evidence="2">
    <name type="scientific">Opuntia streptacantha</name>
    <name type="common">Prickly pear cactus</name>
    <name type="synonym">Opuntia cardona</name>
    <dbReference type="NCBI Taxonomy" id="393608"/>
    <lineage>
        <taxon>Eukaryota</taxon>
        <taxon>Viridiplantae</taxon>
        <taxon>Streptophyta</taxon>
        <taxon>Embryophyta</taxon>
        <taxon>Tracheophyta</taxon>
        <taxon>Spermatophyta</taxon>
        <taxon>Magnoliopsida</taxon>
        <taxon>eudicotyledons</taxon>
        <taxon>Gunneridae</taxon>
        <taxon>Pentapetalae</taxon>
        <taxon>Caryophyllales</taxon>
        <taxon>Cactineae</taxon>
        <taxon>Cactaceae</taxon>
        <taxon>Opuntioideae</taxon>
        <taxon>Opuntia</taxon>
    </lineage>
</organism>
<protein>
    <submittedName>
        <fullName evidence="2">Uncharacterized protein</fullName>
    </submittedName>
</protein>
<sequence>MARECLQCLESSHLLWHQRQFRDVEVFVQHVELINVLLLHLLSCIQQLRFDNFIIIKNLVNDNVVSINLKLGELLHQSLCFIERKELRDANTDKCSQVWVLKLLIYLFYYIFHALKPPKNRIFTKIIFNTKETGHLTQ</sequence>
<reference evidence="2" key="2">
    <citation type="submission" date="2020-07" db="EMBL/GenBank/DDBJ databases">
        <authorList>
            <person name="Vera ALvarez R."/>
            <person name="Arias-Moreno D.M."/>
            <person name="Jimenez-Jacinto V."/>
            <person name="Jimenez-Bremont J.F."/>
            <person name="Swaminathan K."/>
            <person name="Moose S.P."/>
            <person name="Guerrero-Gonzalez M.L."/>
            <person name="Marino-Ramirez L."/>
            <person name="Landsman D."/>
            <person name="Rodriguez-Kessler M."/>
            <person name="Delgado-Sanchez P."/>
        </authorList>
    </citation>
    <scope>NUCLEOTIDE SEQUENCE</scope>
    <source>
        <tissue evidence="2">Cladode</tissue>
    </source>
</reference>